<dbReference type="InterPro" id="IPR036614">
    <property type="entry name" value="RusA-like_sf"/>
</dbReference>
<sequence>MTILFDEMPRVCAQTQSGDAPDEFPDLARARTFDGGVIRFTILGEPASKANSRKVAKFGDRPAMLIKSDKARDYERDALAQIPPRFRVQLTGPVRATLHIFYASERPDLDESIVLDVMQDRYKPEKLTKDQKAAGVKAKRVLVQKGVYVNDRQVREKHVFHGIDRKNPRTEVVIEPLQAQQQGLFSGGQQ</sequence>
<gene>
    <name evidence="1" type="ORF">PCO31010_02607</name>
</gene>
<reference evidence="1 2" key="1">
    <citation type="submission" date="2019-08" db="EMBL/GenBank/DDBJ databases">
        <authorList>
            <person name="Peeters C."/>
        </authorList>
    </citation>
    <scope>NUCLEOTIDE SEQUENCE [LARGE SCALE GENOMIC DNA]</scope>
    <source>
        <strain evidence="1 2">LMG 31010</strain>
    </source>
</reference>
<dbReference type="RefSeq" id="WP_246184595.1">
    <property type="nucleotide sequence ID" value="NZ_CABPSA010000004.1"/>
</dbReference>
<dbReference type="Gene3D" id="3.30.1330.70">
    <property type="entry name" value="Holliday junction resolvase RusA"/>
    <property type="match status" value="1"/>
</dbReference>
<dbReference type="GO" id="GO:0000287">
    <property type="term" value="F:magnesium ion binding"/>
    <property type="evidence" value="ECO:0007669"/>
    <property type="project" value="InterPro"/>
</dbReference>
<dbReference type="Proteomes" id="UP000343335">
    <property type="component" value="Unassembled WGS sequence"/>
</dbReference>
<dbReference type="EMBL" id="CABPSA010000004">
    <property type="protein sequence ID" value="VVE10186.1"/>
    <property type="molecule type" value="Genomic_DNA"/>
</dbReference>
<dbReference type="GO" id="GO:0006281">
    <property type="term" value="P:DNA repair"/>
    <property type="evidence" value="ECO:0007669"/>
    <property type="project" value="InterPro"/>
</dbReference>
<organism evidence="1 2">
    <name type="scientific">Pandoraea commovens</name>
    <dbReference type="NCBI Taxonomy" id="2508289"/>
    <lineage>
        <taxon>Bacteria</taxon>
        <taxon>Pseudomonadati</taxon>
        <taxon>Pseudomonadota</taxon>
        <taxon>Betaproteobacteria</taxon>
        <taxon>Burkholderiales</taxon>
        <taxon>Burkholderiaceae</taxon>
        <taxon>Pandoraea</taxon>
    </lineage>
</organism>
<dbReference type="GO" id="GO:0006310">
    <property type="term" value="P:DNA recombination"/>
    <property type="evidence" value="ECO:0007669"/>
    <property type="project" value="InterPro"/>
</dbReference>
<name>A0A5E4VDH7_9BURK</name>
<dbReference type="SUPFAM" id="SSF103084">
    <property type="entry name" value="Holliday junction resolvase RusA"/>
    <property type="match status" value="1"/>
</dbReference>
<proteinExistence type="predicted"/>
<protein>
    <submittedName>
        <fullName evidence="1">Uncharacterized protein</fullName>
    </submittedName>
</protein>
<dbReference type="AlphaFoldDB" id="A0A5E4VDH7"/>
<evidence type="ECO:0000313" key="2">
    <source>
        <dbReference type="Proteomes" id="UP000343335"/>
    </source>
</evidence>
<evidence type="ECO:0000313" key="1">
    <source>
        <dbReference type="EMBL" id="VVE10186.1"/>
    </source>
</evidence>
<accession>A0A5E4VDH7</accession>